<keyword evidence="7" id="KW-1185">Reference proteome</keyword>
<accession>A0AAD7XZZ9</accession>
<sequence>MADIPTISITNPDLESEELNMTSPAPSRPGSPTVFDVVNSMEALDRDAMVEMSPDNVSTTSGSSSSSSSTTIDDEDNDNNEARSMSSPPPPPPAAVEENVHDFYRDKTVFLTGATGFLGKALLWKLLMLDVKKVFVLVRPSSLSTNASDRFYDEIMSNKAFVAMRRSMGPTLFDMTINDKICVIQGDLLQPALGIAGTERQMLVAQTQVILHCAALVDGNARLDMAVRVNVLGTLDLLQIADECKELAAFIHLSPIQMQFSSAFENHLFPVPAGDADNIVDGILTSRLEDLPAVLELFKAEYPDSYLLSKSLIEHVISKEVQKKKNRGGLHFPIAILRSSPFGPSISEPLVGWSDGINGFNGALLLMGQGKRIINPAHGNVPVDVIPIDLVVRMILGCAATIKPPKDDDYEIPTPALFADTNISRRSSVSSITTTSTIPIRDSAGSSADEVSISRSSTTTTTHHRISSKTTFQQEEEPLGTPTFPYIYHLTITNMRCLPWNSAYESMRLYWMRAIGIHLMTPQNYFAASALHIARARTIVATIRTAASSYVGVNGAIPPSSPIPTDKRTMHTLSTTSIGHWCHKASLQQSSIASLLYTSTTILDANALRLKRRLESSQLDPYSLVPEDVDNSFWRNYFVDASFGVHYYVCEEPKLRLPIPLSGWSCALLPYDARGNPAHRIIDKPAQSSVYTVDQVNKRMERMVIHVKHLLSDNERQRGKEDDEQWMNDMDDSLDDWCQDAAGFGSDRDLRMVLGKWRKKAGGNDDPVKIVILNDKRVNHAITQITRKAGVQRQTAVNEAIKILSRMSEKTQLYFVWFAGCFLKSLFDDMFESVRVQDENIRRIQAATLGKRCIYVPVTKSVLDPLLIWYICIRYHLPVPAFACDETLAQLGPLSDIYRVCGSYYIKRDKDQRSPLKTAVMAAYTQVLLREHGALTFCMERSRSRSGKYQLPHDDGFIHMIIESTLQSNQTRSSAMSRVAQAENTPPTSPDTPGSLYSPITMDSPSGNNGMARKINRDVFIVPINITYEKMPELPYLLDDLLDMRSTKRRGSGNLPPMPENVATSPNGLRPNDMHIQDGGQQHHDDKDGKFGRVLVGMGPLVSIQDAAEEYQRSSSGSFDDAADMAKLISNIQNQVQENQRKALIVSPVSLIASIILYGRTTGGVSFGKMKDMAEWLRTEVLLRGYRIDWQEGEDINSVILHAFHLLDDSKNIIVEGSQVTDDTNIRVNDHADNVMTLSYYTNQIVDIFLPDAFFSVVYLSFTETTVAEDEFMDRLRFLVQLLEREFVVSWDIEQQFESLLGAYEERKVIRRRRRNSGDSSCDSCLYLEASMERNLVRYEQLIFMASLLYPTIDSYWIASCSLSAFDTVPMIPRSIVPLLSQWIATHLIAGRRTIYREVLSTESSRMAVEVFMALGFLTEIPAKDKLAPDTQISLHELGISTSETLIALANNDDDENNQQSSSSPPTPVSAGGSQDPETMMKILMAQIQMNRANSNMADLCQQIDAYRLGSISQRESFQNKLVFQKCLKQIKGILPQAKSRQRRGAGGAGGGIPEMEERMVQLVYALRTSSCSSSMDKGRSFRRISEAYSLRR</sequence>
<feature type="compositionally biased region" description="Polar residues" evidence="2">
    <location>
        <begin position="7"/>
        <end position="25"/>
    </location>
</feature>
<dbReference type="GO" id="GO:0008654">
    <property type="term" value="P:phospholipid biosynthetic process"/>
    <property type="evidence" value="ECO:0007669"/>
    <property type="project" value="TreeGrafter"/>
</dbReference>
<dbReference type="GO" id="GO:0012505">
    <property type="term" value="C:endomembrane system"/>
    <property type="evidence" value="ECO:0007669"/>
    <property type="project" value="UniProtKB-SubCell"/>
</dbReference>
<dbReference type="Proteomes" id="UP001234581">
    <property type="component" value="Unassembled WGS sequence"/>
</dbReference>
<dbReference type="RefSeq" id="XP_058344244.1">
    <property type="nucleotide sequence ID" value="XM_058485094.1"/>
</dbReference>
<evidence type="ECO:0000259" key="3">
    <source>
        <dbReference type="Pfam" id="PF01553"/>
    </source>
</evidence>
<feature type="compositionally biased region" description="Polar residues" evidence="2">
    <location>
        <begin position="971"/>
        <end position="986"/>
    </location>
</feature>
<dbReference type="InterPro" id="IPR002123">
    <property type="entry name" value="Plipid/glycerol_acylTrfase"/>
</dbReference>
<dbReference type="InterPro" id="IPR022284">
    <property type="entry name" value="GPAT/DHAPAT"/>
</dbReference>
<evidence type="ECO:0000256" key="1">
    <source>
        <dbReference type="ARBA" id="ARBA00004184"/>
    </source>
</evidence>
<name>A0AAD7XZZ9_9FUNG</name>
<evidence type="ECO:0000259" key="5">
    <source>
        <dbReference type="Pfam" id="PF19277"/>
    </source>
</evidence>
<dbReference type="SUPFAM" id="SSF51735">
    <property type="entry name" value="NAD(P)-binding Rossmann-fold domains"/>
    <property type="match status" value="1"/>
</dbReference>
<evidence type="ECO:0000313" key="7">
    <source>
        <dbReference type="Proteomes" id="UP001234581"/>
    </source>
</evidence>
<feature type="domain" description="Thioester reductase (TE)" evidence="4">
    <location>
        <begin position="111"/>
        <end position="395"/>
    </location>
</feature>
<dbReference type="GO" id="GO:0031966">
    <property type="term" value="C:mitochondrial membrane"/>
    <property type="evidence" value="ECO:0007669"/>
    <property type="project" value="TreeGrafter"/>
</dbReference>
<comment type="subcellular location">
    <subcellularLocation>
        <location evidence="1">Endomembrane system</location>
        <topology evidence="1">Peripheral membrane protein</topology>
    </subcellularLocation>
</comment>
<dbReference type="InterPro" id="IPR013120">
    <property type="entry name" value="FAR_NAD-bd"/>
</dbReference>
<dbReference type="GO" id="GO:0019432">
    <property type="term" value="P:triglyceride biosynthetic process"/>
    <property type="evidence" value="ECO:0007669"/>
    <property type="project" value="TreeGrafter"/>
</dbReference>
<feature type="domain" description="GPAT/DHAPAT C-terminal" evidence="5">
    <location>
        <begin position="1090"/>
        <end position="1419"/>
    </location>
</feature>
<dbReference type="EMBL" id="JARTCD010000019">
    <property type="protein sequence ID" value="KAJ8659331.1"/>
    <property type="molecule type" value="Genomic_DNA"/>
</dbReference>
<evidence type="ECO:0008006" key="8">
    <source>
        <dbReference type="Google" id="ProtNLM"/>
    </source>
</evidence>
<dbReference type="InterPro" id="IPR045520">
    <property type="entry name" value="GPAT/DHAPAT_C"/>
</dbReference>
<evidence type="ECO:0000256" key="2">
    <source>
        <dbReference type="SAM" id="MobiDB-lite"/>
    </source>
</evidence>
<protein>
    <recommendedName>
        <fullName evidence="8">Fatty acyl-CoA reductase</fullName>
    </recommendedName>
</protein>
<dbReference type="GO" id="GO:0006631">
    <property type="term" value="P:fatty acid metabolic process"/>
    <property type="evidence" value="ECO:0007669"/>
    <property type="project" value="TreeGrafter"/>
</dbReference>
<dbReference type="GO" id="GO:0004366">
    <property type="term" value="F:glycerol-3-phosphate O-acyltransferase activity"/>
    <property type="evidence" value="ECO:0007669"/>
    <property type="project" value="TreeGrafter"/>
</dbReference>
<dbReference type="Pfam" id="PF01553">
    <property type="entry name" value="Acyltransferase"/>
    <property type="match status" value="1"/>
</dbReference>
<feature type="compositionally biased region" description="Low complexity" evidence="2">
    <location>
        <begin position="58"/>
        <end position="71"/>
    </location>
</feature>
<gene>
    <name evidence="6" type="ORF">O0I10_005046</name>
</gene>
<dbReference type="Pfam" id="PF19277">
    <property type="entry name" value="GPAT_C"/>
    <property type="match status" value="1"/>
</dbReference>
<dbReference type="GO" id="GO:0006072">
    <property type="term" value="P:glycerol-3-phosphate metabolic process"/>
    <property type="evidence" value="ECO:0007669"/>
    <property type="project" value="TreeGrafter"/>
</dbReference>
<dbReference type="PANTHER" id="PTHR12563">
    <property type="entry name" value="GLYCEROL-3-PHOSPHATE ACYLTRANSFERASE"/>
    <property type="match status" value="1"/>
</dbReference>
<dbReference type="Gene3D" id="3.40.50.720">
    <property type="entry name" value="NAD(P)-binding Rossmann-like Domain"/>
    <property type="match status" value="1"/>
</dbReference>
<feature type="region of interest" description="Disordered" evidence="2">
    <location>
        <begin position="971"/>
        <end position="1009"/>
    </location>
</feature>
<comment type="caution">
    <text evidence="6">The sequence shown here is derived from an EMBL/GenBank/DDBJ whole genome shotgun (WGS) entry which is preliminary data.</text>
</comment>
<feature type="region of interest" description="Disordered" evidence="2">
    <location>
        <begin position="1"/>
        <end position="97"/>
    </location>
</feature>
<reference evidence="6 7" key="1">
    <citation type="submission" date="2023-03" db="EMBL/GenBank/DDBJ databases">
        <title>Genome sequence of Lichtheimia ornata CBS 291.66.</title>
        <authorList>
            <person name="Mohabir J.T."/>
            <person name="Shea T.P."/>
            <person name="Kurbessoian T."/>
            <person name="Berby B."/>
            <person name="Fontaine J."/>
            <person name="Livny J."/>
            <person name="Gnirke A."/>
            <person name="Stajich J.E."/>
            <person name="Cuomo C.A."/>
        </authorList>
    </citation>
    <scope>NUCLEOTIDE SEQUENCE [LARGE SCALE GENOMIC DNA]</scope>
    <source>
        <strain evidence="6">CBS 291.66</strain>
    </source>
</reference>
<proteinExistence type="predicted"/>
<organism evidence="6 7">
    <name type="scientific">Lichtheimia ornata</name>
    <dbReference type="NCBI Taxonomy" id="688661"/>
    <lineage>
        <taxon>Eukaryota</taxon>
        <taxon>Fungi</taxon>
        <taxon>Fungi incertae sedis</taxon>
        <taxon>Mucoromycota</taxon>
        <taxon>Mucoromycotina</taxon>
        <taxon>Mucoromycetes</taxon>
        <taxon>Mucorales</taxon>
        <taxon>Lichtheimiaceae</taxon>
        <taxon>Lichtheimia</taxon>
    </lineage>
</organism>
<feature type="region of interest" description="Disordered" evidence="2">
    <location>
        <begin position="442"/>
        <end position="476"/>
    </location>
</feature>
<feature type="domain" description="Phospholipid/glycerol acyltransferase" evidence="3">
    <location>
        <begin position="834"/>
        <end position="964"/>
    </location>
</feature>
<evidence type="ECO:0000259" key="4">
    <source>
        <dbReference type="Pfam" id="PF07993"/>
    </source>
</evidence>
<dbReference type="PANTHER" id="PTHR12563:SF17">
    <property type="entry name" value="DIHYDROXYACETONE PHOSPHATE ACYLTRANSFERASE"/>
    <property type="match status" value="1"/>
</dbReference>
<dbReference type="GeneID" id="83212459"/>
<evidence type="ECO:0000313" key="6">
    <source>
        <dbReference type="EMBL" id="KAJ8659331.1"/>
    </source>
</evidence>
<feature type="region of interest" description="Disordered" evidence="2">
    <location>
        <begin position="1453"/>
        <end position="1476"/>
    </location>
</feature>
<dbReference type="Pfam" id="PF07993">
    <property type="entry name" value="NAD_binding_4"/>
    <property type="match status" value="1"/>
</dbReference>
<dbReference type="InterPro" id="IPR036291">
    <property type="entry name" value="NAD(P)-bd_dom_sf"/>
</dbReference>